<organism evidence="2 3">
    <name type="scientific">Bradyrhizobium stylosanthis</name>
    <dbReference type="NCBI Taxonomy" id="1803665"/>
    <lineage>
        <taxon>Bacteria</taxon>
        <taxon>Pseudomonadati</taxon>
        <taxon>Pseudomonadota</taxon>
        <taxon>Alphaproteobacteria</taxon>
        <taxon>Hyphomicrobiales</taxon>
        <taxon>Nitrobacteraceae</taxon>
        <taxon>Bradyrhizobium</taxon>
    </lineage>
</organism>
<name>A0A560E2T7_9BRAD</name>
<keyword evidence="1" id="KW-0472">Membrane</keyword>
<keyword evidence="3" id="KW-1185">Reference proteome</keyword>
<proteinExistence type="predicted"/>
<evidence type="ECO:0000256" key="1">
    <source>
        <dbReference type="SAM" id="Phobius"/>
    </source>
</evidence>
<keyword evidence="1" id="KW-0812">Transmembrane</keyword>
<feature type="transmembrane region" description="Helical" evidence="1">
    <location>
        <begin position="87"/>
        <end position="109"/>
    </location>
</feature>
<feature type="transmembrane region" description="Helical" evidence="1">
    <location>
        <begin position="6"/>
        <end position="25"/>
    </location>
</feature>
<dbReference type="Proteomes" id="UP000319949">
    <property type="component" value="Unassembled WGS sequence"/>
</dbReference>
<evidence type="ECO:0000313" key="3">
    <source>
        <dbReference type="Proteomes" id="UP000319949"/>
    </source>
</evidence>
<reference evidence="2 3" key="1">
    <citation type="submission" date="2019-06" db="EMBL/GenBank/DDBJ databases">
        <title>Genomic Encyclopedia of Type Strains, Phase IV (KMG-V): Genome sequencing to study the core and pangenomes of soil and plant-associated prokaryotes.</title>
        <authorList>
            <person name="Whitman W."/>
        </authorList>
    </citation>
    <scope>NUCLEOTIDE SEQUENCE [LARGE SCALE GENOMIC DNA]</scope>
    <source>
        <strain evidence="2 3">BR 510</strain>
    </source>
</reference>
<evidence type="ECO:0000313" key="2">
    <source>
        <dbReference type="EMBL" id="TWB03583.1"/>
    </source>
</evidence>
<dbReference type="AlphaFoldDB" id="A0A560E2T7"/>
<comment type="caution">
    <text evidence="2">The sequence shown here is derived from an EMBL/GenBank/DDBJ whole genome shotgun (WGS) entry which is preliminary data.</text>
</comment>
<dbReference type="STRING" id="1803665.GCA_001641335_02465"/>
<gene>
    <name evidence="2" type="ORF">FBZ96_10254</name>
</gene>
<protein>
    <submittedName>
        <fullName evidence="2">Uncharacterized protein</fullName>
    </submittedName>
</protein>
<feature type="transmembrane region" description="Helical" evidence="1">
    <location>
        <begin position="46"/>
        <end position="67"/>
    </location>
</feature>
<accession>A0A560E2T7</accession>
<sequence length="114" mass="12087">MSTSRLLTRLSIWAGLWFAAFIWAVNMQLGQILPYTDCGSQLHWSAITSFFGAALAMAAGLVSWLAARNATRDSDAAQGNTDLGRTVGALSASIFTFALLMQGVAAIVLTGCEK</sequence>
<keyword evidence="1" id="KW-1133">Transmembrane helix</keyword>
<dbReference type="EMBL" id="VITK01000002">
    <property type="protein sequence ID" value="TWB03583.1"/>
    <property type="molecule type" value="Genomic_DNA"/>
</dbReference>